<dbReference type="InterPro" id="IPR056539">
    <property type="entry name" value="NuiA-like"/>
</dbReference>
<reference evidence="2 3" key="1">
    <citation type="submission" date="2017-06" db="EMBL/GenBank/DDBJ databases">
        <title>Draft genome sequence of a variant of Elsinoe murrayae.</title>
        <authorList>
            <person name="Cheng Q."/>
        </authorList>
    </citation>
    <scope>NUCLEOTIDE SEQUENCE [LARGE SCALE GENOMIC DNA]</scope>
    <source>
        <strain evidence="2 3">CQ-2017a</strain>
    </source>
</reference>
<accession>A0A2K1QNZ2</accession>
<feature type="compositionally biased region" description="Basic and acidic residues" evidence="1">
    <location>
        <begin position="22"/>
        <end position="33"/>
    </location>
</feature>
<gene>
    <name evidence="2" type="ORF">CAC42_4695</name>
</gene>
<feature type="region of interest" description="Disordered" evidence="1">
    <location>
        <begin position="1"/>
        <end position="33"/>
    </location>
</feature>
<evidence type="ECO:0000313" key="3">
    <source>
        <dbReference type="Proteomes" id="UP000243797"/>
    </source>
</evidence>
<keyword evidence="3" id="KW-1185">Reference proteome</keyword>
<dbReference type="Pfam" id="PF23151">
    <property type="entry name" value="NuiA_2"/>
    <property type="match status" value="1"/>
</dbReference>
<dbReference type="Gene3D" id="3.40.1460.10">
    <property type="entry name" value="Nuclease A inhibitor-like"/>
    <property type="match status" value="1"/>
</dbReference>
<dbReference type="Proteomes" id="UP000243797">
    <property type="component" value="Unassembled WGS sequence"/>
</dbReference>
<name>A0A2K1QNZ2_9PEZI</name>
<evidence type="ECO:0000256" key="1">
    <source>
        <dbReference type="SAM" id="MobiDB-lite"/>
    </source>
</evidence>
<dbReference type="InParanoid" id="A0A2K1QNZ2"/>
<sequence length="151" mass="16271">MSDEDYSAFLDKANQDTGASKGGKDSKFAETKSVDTDVPGHLKKLDATYTSDSDEPFEPVALKHNGKDLSKSNFAKLVGVESDAVVPSDIKHFNPKGQYDDVVDAVSKCSDGTHVVKVFQVQHGGTRSEYYVVTIDKEGNVVGVRAKAVES</sequence>
<dbReference type="AlphaFoldDB" id="A0A2K1QNZ2"/>
<dbReference type="PANTHER" id="PTHR42093">
    <property type="match status" value="1"/>
</dbReference>
<comment type="caution">
    <text evidence="2">The sequence shown here is derived from an EMBL/GenBank/DDBJ whole genome shotgun (WGS) entry which is preliminary data.</text>
</comment>
<dbReference type="OrthoDB" id="5366485at2759"/>
<organism evidence="2 3">
    <name type="scientific">Sphaceloma murrayae</name>
    <dbReference type="NCBI Taxonomy" id="2082308"/>
    <lineage>
        <taxon>Eukaryota</taxon>
        <taxon>Fungi</taxon>
        <taxon>Dikarya</taxon>
        <taxon>Ascomycota</taxon>
        <taxon>Pezizomycotina</taxon>
        <taxon>Dothideomycetes</taxon>
        <taxon>Dothideomycetidae</taxon>
        <taxon>Myriangiales</taxon>
        <taxon>Elsinoaceae</taxon>
        <taxon>Sphaceloma</taxon>
    </lineage>
</organism>
<dbReference type="EMBL" id="NKHZ01000055">
    <property type="protein sequence ID" value="PNS16731.1"/>
    <property type="molecule type" value="Genomic_DNA"/>
</dbReference>
<evidence type="ECO:0000313" key="2">
    <source>
        <dbReference type="EMBL" id="PNS16731.1"/>
    </source>
</evidence>
<proteinExistence type="predicted"/>
<protein>
    <submittedName>
        <fullName evidence="2">Uncharacterized protein</fullName>
    </submittedName>
</protein>
<dbReference type="PANTHER" id="PTHR42093:SF1">
    <property type="match status" value="1"/>
</dbReference>